<gene>
    <name evidence="12" type="primary">LOC103018944</name>
</gene>
<dbReference type="PANTHER" id="PTHR48018">
    <property type="entry name" value="OLFACTORY RECEPTOR"/>
    <property type="match status" value="1"/>
</dbReference>
<dbReference type="KEGG" id="bacu:103018944"/>
<evidence type="ECO:0000256" key="6">
    <source>
        <dbReference type="ARBA" id="ARBA00023136"/>
    </source>
</evidence>
<dbReference type="Proteomes" id="UP001652580">
    <property type="component" value="Chromosome 9"/>
</dbReference>
<dbReference type="GeneID" id="103018944"/>
<evidence type="ECO:0000256" key="1">
    <source>
        <dbReference type="ARBA" id="ARBA00003929"/>
    </source>
</evidence>
<evidence type="ECO:0000256" key="2">
    <source>
        <dbReference type="ARBA" id="ARBA00004141"/>
    </source>
</evidence>
<dbReference type="SUPFAM" id="SSF81321">
    <property type="entry name" value="Family A G protein-coupled receptor-like"/>
    <property type="match status" value="1"/>
</dbReference>
<comment type="function">
    <text evidence="1">Putative odorant or sperm cell receptor.</text>
</comment>
<dbReference type="InParanoid" id="A0A384A289"/>
<dbReference type="GO" id="GO:0004984">
    <property type="term" value="F:olfactory receptor activity"/>
    <property type="evidence" value="ECO:0007669"/>
    <property type="project" value="InterPro"/>
</dbReference>
<sequence length="310" mass="34329">MREIRALFILLGFSEYPHLQAPLFLVFLTIYTVTLVGNLGIIVVIRTNPKLHTPMYFFLSHLSFLDICSSSVFTPKLLEILVVEDRAISFKGCIAQFFFGCAFVITETSMLAVMACDQFVAVCNPLLCTVAVSPKLCTLLVAGTYSWGRICSLTITYSLLELSFCGPNLIHHFGCEYPAIVSASCSDPYFSQMTCFIISTLNEACSLLIILSSYVFIVVTVIRMPSAGGLQKAFSTCASHLTATTIFHGTVLFLYCVSNSKSIWLLVKVATVFFIVLIPMLNPLIYSLRNKDVKETVRSLINTKLLSHSI</sequence>
<dbReference type="PRINTS" id="PR00245">
    <property type="entry name" value="OLFACTORYR"/>
</dbReference>
<feature type="transmembrane region" description="Helical" evidence="9">
    <location>
        <begin position="234"/>
        <end position="257"/>
    </location>
</feature>
<evidence type="ECO:0000256" key="4">
    <source>
        <dbReference type="ARBA" id="ARBA00022989"/>
    </source>
</evidence>
<evidence type="ECO:0000256" key="5">
    <source>
        <dbReference type="ARBA" id="ARBA00023040"/>
    </source>
</evidence>
<dbReference type="Gene3D" id="1.20.1070.10">
    <property type="entry name" value="Rhodopsin 7-helix transmembrane proteins"/>
    <property type="match status" value="1"/>
</dbReference>
<keyword evidence="3 9" id="KW-0812">Transmembrane</keyword>
<keyword evidence="7" id="KW-0675">Receptor</keyword>
<keyword evidence="8" id="KW-0807">Transducer</keyword>
<keyword evidence="6 9" id="KW-0472">Membrane</keyword>
<dbReference type="RefSeq" id="XP_007181324.2">
    <property type="nucleotide sequence ID" value="XM_007181262.2"/>
</dbReference>
<feature type="transmembrane region" description="Helical" evidence="9">
    <location>
        <begin position="263"/>
        <end position="285"/>
    </location>
</feature>
<dbReference type="STRING" id="310752.A0A384A289"/>
<accession>A0A384A289</accession>
<dbReference type="InterPro" id="IPR000276">
    <property type="entry name" value="GPCR_Rhodpsn"/>
</dbReference>
<dbReference type="Pfam" id="PF13853">
    <property type="entry name" value="7tm_4"/>
    <property type="match status" value="1"/>
</dbReference>
<evidence type="ECO:0000313" key="11">
    <source>
        <dbReference type="Proteomes" id="UP001652580"/>
    </source>
</evidence>
<dbReference type="GO" id="GO:0004930">
    <property type="term" value="F:G protein-coupled receptor activity"/>
    <property type="evidence" value="ECO:0007669"/>
    <property type="project" value="UniProtKB-KW"/>
</dbReference>
<keyword evidence="11" id="KW-1185">Reference proteome</keyword>
<evidence type="ECO:0000313" key="12">
    <source>
        <dbReference type="RefSeq" id="XP_007181324.2"/>
    </source>
</evidence>
<evidence type="ECO:0000259" key="10">
    <source>
        <dbReference type="PROSITE" id="PS50262"/>
    </source>
</evidence>
<comment type="subcellular location">
    <subcellularLocation>
        <location evidence="2">Membrane</location>
        <topology evidence="2">Multi-pass membrane protein</topology>
    </subcellularLocation>
</comment>
<evidence type="ECO:0000256" key="8">
    <source>
        <dbReference type="ARBA" id="ARBA00023224"/>
    </source>
</evidence>
<dbReference type="GO" id="GO:0005886">
    <property type="term" value="C:plasma membrane"/>
    <property type="evidence" value="ECO:0007669"/>
    <property type="project" value="UniProtKB-SubCell"/>
</dbReference>
<protein>
    <submittedName>
        <fullName evidence="12">Olfactory receptor 1165-like</fullName>
    </submittedName>
</protein>
<evidence type="ECO:0000256" key="3">
    <source>
        <dbReference type="ARBA" id="ARBA00022692"/>
    </source>
</evidence>
<reference evidence="12" key="1">
    <citation type="submission" date="2025-08" db="UniProtKB">
        <authorList>
            <consortium name="RefSeq"/>
        </authorList>
    </citation>
    <scope>IDENTIFICATION</scope>
</reference>
<keyword evidence="5" id="KW-0297">G-protein coupled receptor</keyword>
<feature type="transmembrane region" description="Helical" evidence="9">
    <location>
        <begin position="196"/>
        <end position="222"/>
    </location>
</feature>
<evidence type="ECO:0000256" key="7">
    <source>
        <dbReference type="ARBA" id="ARBA00023170"/>
    </source>
</evidence>
<evidence type="ECO:0000256" key="9">
    <source>
        <dbReference type="SAM" id="Phobius"/>
    </source>
</evidence>
<feature type="domain" description="G-protein coupled receptors family 1 profile" evidence="10">
    <location>
        <begin position="37"/>
        <end position="286"/>
    </location>
</feature>
<name>A0A384A289_BALAC</name>
<feature type="transmembrane region" description="Helical" evidence="9">
    <location>
        <begin position="20"/>
        <end position="44"/>
    </location>
</feature>
<dbReference type="InterPro" id="IPR000725">
    <property type="entry name" value="Olfact_rcpt"/>
</dbReference>
<organism evidence="11 12">
    <name type="scientific">Balaenoptera acutorostrata</name>
    <name type="common">Common minke whale</name>
    <name type="synonym">Balaena rostrata</name>
    <dbReference type="NCBI Taxonomy" id="9767"/>
    <lineage>
        <taxon>Eukaryota</taxon>
        <taxon>Metazoa</taxon>
        <taxon>Chordata</taxon>
        <taxon>Craniata</taxon>
        <taxon>Vertebrata</taxon>
        <taxon>Euteleostomi</taxon>
        <taxon>Mammalia</taxon>
        <taxon>Eutheria</taxon>
        <taxon>Laurasiatheria</taxon>
        <taxon>Artiodactyla</taxon>
        <taxon>Whippomorpha</taxon>
        <taxon>Cetacea</taxon>
        <taxon>Mysticeti</taxon>
        <taxon>Balaenopteridae</taxon>
        <taxon>Balaenoptera</taxon>
    </lineage>
</organism>
<dbReference type="PRINTS" id="PR00237">
    <property type="entry name" value="GPCRRHODOPSN"/>
</dbReference>
<keyword evidence="4 9" id="KW-1133">Transmembrane helix</keyword>
<proteinExistence type="predicted"/>
<dbReference type="InterPro" id="IPR017452">
    <property type="entry name" value="GPCR_Rhodpsn_7TM"/>
</dbReference>
<dbReference type="AlphaFoldDB" id="A0A384A289"/>
<dbReference type="CDD" id="cd15410">
    <property type="entry name" value="7tmA_OR5D-like"/>
    <property type="match status" value="1"/>
</dbReference>
<dbReference type="PROSITE" id="PS50262">
    <property type="entry name" value="G_PROTEIN_RECEP_F1_2"/>
    <property type="match status" value="1"/>
</dbReference>